<dbReference type="InterPro" id="IPR020903">
    <property type="entry name" value="ENaC_CS"/>
</dbReference>
<evidence type="ECO:0000313" key="18">
    <source>
        <dbReference type="Proteomes" id="UP000504632"/>
    </source>
</evidence>
<evidence type="ECO:0000256" key="13">
    <source>
        <dbReference type="ARBA" id="ARBA00023303"/>
    </source>
</evidence>
<protein>
    <submittedName>
        <fullName evidence="19">Acid-sensing ion channel 4-A</fullName>
    </submittedName>
</protein>
<dbReference type="Pfam" id="PF00858">
    <property type="entry name" value="ASC"/>
    <property type="match status" value="1"/>
</dbReference>
<evidence type="ECO:0000256" key="12">
    <source>
        <dbReference type="ARBA" id="ARBA00023201"/>
    </source>
</evidence>
<keyword evidence="3 17" id="KW-0894">Sodium channel</keyword>
<dbReference type="Proteomes" id="UP000504632">
    <property type="component" value="Chromosome 10"/>
</dbReference>
<keyword evidence="7" id="KW-0915">Sodium</keyword>
<comment type="subunit">
    <text evidence="16">Homotrimer. Heterotrimer; with other ASIC proteins producing functional channels.</text>
</comment>
<evidence type="ECO:0000313" key="19">
    <source>
        <dbReference type="RefSeq" id="XP_030642422.1"/>
    </source>
</evidence>
<reference evidence="19" key="1">
    <citation type="submission" date="2025-08" db="UniProtKB">
        <authorList>
            <consortium name="RefSeq"/>
        </authorList>
    </citation>
    <scope>IDENTIFICATION</scope>
</reference>
<dbReference type="PRINTS" id="PR01078">
    <property type="entry name" value="AMINACHANNEL"/>
</dbReference>
<keyword evidence="9" id="KW-0472">Membrane</keyword>
<dbReference type="RefSeq" id="XP_030642422.1">
    <property type="nucleotide sequence ID" value="XM_030786562.1"/>
</dbReference>
<sequence length="543" mass="61174">MPIEFVCKIKFAEEDEKQKGKQEGDKESLIEESCTPPTKDLAGFANSCSLHGINHIFVSGRLGVRQTLWALAFLVSLVLFLYQAAKCAISYLEHPHVTALKEEATPEMVFPAVTICNINRFRFSALTDADIYHLANLTGLPPKNKDGHKPTDLEYPAPDMQDIFNRTGHQLEEMLKSCNFSGQNCSAEDFSVVYTRYGKCYTFNGNKTTSKKTKQGGMGSGLEIMLDIQQDEYLPIWKETNETSLEAGIRVQIHSQEEPPYIHQLGFGVSPGFQTFVSCQEQRLTYLPQPWGNCRSTGEQMIPGYDTYSISACRLQCEAKEVLKKCNCRMVHMPGNVTICPPGEIKCVDQALANLQNSSGDVCPCDTPCNLTRYGKELSMVKIPSRGSARYLSRKYNRTEEYIRDNFLVLDIFFEALNYETIEQKKAYDVAGLLGDIGGQMGLFIGASILTVLEILDYVYEVIKHKLQCLLRPQKEGRKQQQEKKASTVATVGLEEMRAKDPTELNRGHPEGAYANTILPNHLHHHHHLHRHTRHGVFEDFAC</sequence>
<evidence type="ECO:0000256" key="1">
    <source>
        <dbReference type="ARBA" id="ARBA00004651"/>
    </source>
</evidence>
<evidence type="ECO:0000256" key="17">
    <source>
        <dbReference type="RuleBase" id="RU000679"/>
    </source>
</evidence>
<evidence type="ECO:0000256" key="3">
    <source>
        <dbReference type="ARBA" id="ARBA00022461"/>
    </source>
</evidence>
<evidence type="ECO:0000256" key="5">
    <source>
        <dbReference type="ARBA" id="ARBA00022692"/>
    </source>
</evidence>
<keyword evidence="5 17" id="KW-0812">Transmembrane</keyword>
<dbReference type="FunFam" id="1.10.287.770:FF:000001">
    <property type="entry name" value="Acid-sensing ion channel subunit 1"/>
    <property type="match status" value="1"/>
</dbReference>
<dbReference type="PROSITE" id="PS01206">
    <property type="entry name" value="ASC"/>
    <property type="match status" value="1"/>
</dbReference>
<dbReference type="GO" id="GO:0005886">
    <property type="term" value="C:plasma membrane"/>
    <property type="evidence" value="ECO:0007669"/>
    <property type="project" value="UniProtKB-SubCell"/>
</dbReference>
<keyword evidence="2 17" id="KW-0813">Transport</keyword>
<dbReference type="Gene3D" id="2.60.470.10">
    <property type="entry name" value="Acid-sensing ion channels like domains"/>
    <property type="match status" value="1"/>
</dbReference>
<evidence type="ECO:0000256" key="4">
    <source>
        <dbReference type="ARBA" id="ARBA00022475"/>
    </source>
</evidence>
<evidence type="ECO:0000256" key="10">
    <source>
        <dbReference type="ARBA" id="ARBA00023157"/>
    </source>
</evidence>
<gene>
    <name evidence="19" type="primary">asic4a</name>
</gene>
<keyword evidence="4" id="KW-1003">Cell membrane</keyword>
<organism evidence="18 19">
    <name type="scientific">Chanos chanos</name>
    <name type="common">Milkfish</name>
    <name type="synonym">Mugil chanos</name>
    <dbReference type="NCBI Taxonomy" id="29144"/>
    <lineage>
        <taxon>Eukaryota</taxon>
        <taxon>Metazoa</taxon>
        <taxon>Chordata</taxon>
        <taxon>Craniata</taxon>
        <taxon>Vertebrata</taxon>
        <taxon>Euteleostomi</taxon>
        <taxon>Actinopterygii</taxon>
        <taxon>Neopterygii</taxon>
        <taxon>Teleostei</taxon>
        <taxon>Ostariophysi</taxon>
        <taxon>Gonorynchiformes</taxon>
        <taxon>Chanidae</taxon>
        <taxon>Chanos</taxon>
    </lineage>
</organism>
<dbReference type="GeneID" id="115822652"/>
<keyword evidence="12 17" id="KW-0739">Sodium transport</keyword>
<evidence type="ECO:0000256" key="11">
    <source>
        <dbReference type="ARBA" id="ARBA00023180"/>
    </source>
</evidence>
<comment type="catalytic activity">
    <reaction evidence="14">
        <text>Na(+)(in) = Na(+)(out)</text>
        <dbReference type="Rhea" id="RHEA:34963"/>
        <dbReference type="ChEBI" id="CHEBI:29101"/>
    </reaction>
</comment>
<dbReference type="InParanoid" id="A0A6J2WF32"/>
<keyword evidence="11" id="KW-0325">Glycoprotein</keyword>
<evidence type="ECO:0000256" key="16">
    <source>
        <dbReference type="ARBA" id="ARBA00064603"/>
    </source>
</evidence>
<dbReference type="GO" id="GO:0015280">
    <property type="term" value="F:ligand-gated sodium channel activity"/>
    <property type="evidence" value="ECO:0007669"/>
    <property type="project" value="TreeGrafter"/>
</dbReference>
<dbReference type="InterPro" id="IPR001873">
    <property type="entry name" value="ENaC"/>
</dbReference>
<evidence type="ECO:0000256" key="7">
    <source>
        <dbReference type="ARBA" id="ARBA00023053"/>
    </source>
</evidence>
<dbReference type="Gene3D" id="1.10.287.770">
    <property type="entry name" value="YojJ-like"/>
    <property type="match status" value="1"/>
</dbReference>
<accession>A0A6J2WF32</accession>
<dbReference type="AlphaFoldDB" id="A0A6J2WF32"/>
<evidence type="ECO:0000256" key="6">
    <source>
        <dbReference type="ARBA" id="ARBA00022989"/>
    </source>
</evidence>
<evidence type="ECO:0000256" key="2">
    <source>
        <dbReference type="ARBA" id="ARBA00022448"/>
    </source>
</evidence>
<dbReference type="OrthoDB" id="6502088at2759"/>
<dbReference type="FunFam" id="2.60.470.10:FF:000001">
    <property type="entry name" value="Acid-sensing (proton-gated) ion channel family member 4a"/>
    <property type="match status" value="1"/>
</dbReference>
<evidence type="ECO:0000256" key="14">
    <source>
        <dbReference type="ARBA" id="ARBA00036239"/>
    </source>
</evidence>
<keyword evidence="13 17" id="KW-0407">Ion channel</keyword>
<dbReference type="CTD" id="407668"/>
<proteinExistence type="inferred from homology"/>
<keyword evidence="6" id="KW-1133">Transmembrane helix</keyword>
<dbReference type="PANTHER" id="PTHR11690">
    <property type="entry name" value="AMILORIDE-SENSITIVE SODIUM CHANNEL-RELATED"/>
    <property type="match status" value="1"/>
</dbReference>
<dbReference type="FunCoup" id="A0A6J2WF32">
    <property type="interactions" value="858"/>
</dbReference>
<comment type="subcellular location">
    <subcellularLocation>
        <location evidence="1">Cell membrane</location>
        <topology evidence="1">Multi-pass membrane protein</topology>
    </subcellularLocation>
</comment>
<dbReference type="PANTHER" id="PTHR11690:SF13">
    <property type="entry name" value="ACID-SENSING ION CHANNEL 4"/>
    <property type="match status" value="1"/>
</dbReference>
<keyword evidence="10" id="KW-1015">Disulfide bond</keyword>
<keyword evidence="8 17" id="KW-0406">Ion transport</keyword>
<comment type="similarity">
    <text evidence="15">Belongs to the amiloride-sensitive sodium channel (TC 1.A.6) family. ASIC4 subfamily.</text>
</comment>
<name>A0A6J2WF32_CHACN</name>
<evidence type="ECO:0000256" key="9">
    <source>
        <dbReference type="ARBA" id="ARBA00023136"/>
    </source>
</evidence>
<evidence type="ECO:0000256" key="8">
    <source>
        <dbReference type="ARBA" id="ARBA00023065"/>
    </source>
</evidence>
<keyword evidence="18" id="KW-1185">Reference proteome</keyword>
<evidence type="ECO:0000256" key="15">
    <source>
        <dbReference type="ARBA" id="ARBA00038140"/>
    </source>
</evidence>